<reference evidence="3 4" key="1">
    <citation type="submission" date="2020-08" db="EMBL/GenBank/DDBJ databases">
        <title>A Genomic Blueprint of the Chicken Gut Microbiome.</title>
        <authorList>
            <person name="Gilroy R."/>
            <person name="Ravi A."/>
            <person name="Getino M."/>
            <person name="Pursley I."/>
            <person name="Horton D.L."/>
            <person name="Alikhan N.-F."/>
            <person name="Baker D."/>
            <person name="Gharbi K."/>
            <person name="Hall N."/>
            <person name="Watson M."/>
            <person name="Adriaenssens E.M."/>
            <person name="Foster-Nyarko E."/>
            <person name="Jarju S."/>
            <person name="Secka A."/>
            <person name="Antonio M."/>
            <person name="Oren A."/>
            <person name="Chaudhuri R."/>
            <person name="La Ragione R.M."/>
            <person name="Hildebrand F."/>
            <person name="Pallen M.J."/>
        </authorList>
    </citation>
    <scope>NUCLEOTIDE SEQUENCE [LARGE SCALE GENOMIC DNA]</scope>
    <source>
        <strain evidence="3 4">Sa2CUA10</strain>
    </source>
</reference>
<dbReference type="PROSITE" id="PS51257">
    <property type="entry name" value="PROKAR_LIPOPROTEIN"/>
    <property type="match status" value="1"/>
</dbReference>
<dbReference type="InterPro" id="IPR020481">
    <property type="entry name" value="Intracell_prot_inh_BsuPI"/>
</dbReference>
<name>A0ABR8SQ72_9BACL</name>
<dbReference type="Pfam" id="PF10648">
    <property type="entry name" value="Gmad2"/>
    <property type="match status" value="1"/>
</dbReference>
<accession>A0ABR8SQ72</accession>
<proteinExistence type="predicted"/>
<organism evidence="3 4">
    <name type="scientific">Fictibacillus norfolkensis</name>
    <dbReference type="NCBI Taxonomy" id="2762233"/>
    <lineage>
        <taxon>Bacteria</taxon>
        <taxon>Bacillati</taxon>
        <taxon>Bacillota</taxon>
        <taxon>Bacilli</taxon>
        <taxon>Bacillales</taxon>
        <taxon>Fictibacillaceae</taxon>
        <taxon>Fictibacillus</taxon>
    </lineage>
</organism>
<protein>
    <recommendedName>
        <fullName evidence="5">Immunoglobulin-like domain of spore germination</fullName>
    </recommendedName>
</protein>
<evidence type="ECO:0000313" key="3">
    <source>
        <dbReference type="EMBL" id="MBD7965646.1"/>
    </source>
</evidence>
<dbReference type="Proteomes" id="UP000603641">
    <property type="component" value="Unassembled WGS sequence"/>
</dbReference>
<gene>
    <name evidence="3" type="ORF">H9648_16400</name>
</gene>
<feature type="domain" description="Bacterial spore germination immunoglobulin-like" evidence="1">
    <location>
        <begin position="184"/>
        <end position="257"/>
    </location>
</feature>
<dbReference type="Pfam" id="PF12690">
    <property type="entry name" value="BsuPI"/>
    <property type="match status" value="1"/>
</dbReference>
<dbReference type="EMBL" id="JACSQM010000008">
    <property type="protein sequence ID" value="MBD7965646.1"/>
    <property type="molecule type" value="Genomic_DNA"/>
</dbReference>
<evidence type="ECO:0000259" key="1">
    <source>
        <dbReference type="Pfam" id="PF10648"/>
    </source>
</evidence>
<evidence type="ECO:0000313" key="4">
    <source>
        <dbReference type="Proteomes" id="UP000603641"/>
    </source>
</evidence>
<feature type="domain" description="Intracellular proteinase inhibitor BsuPI" evidence="2">
    <location>
        <begin position="47"/>
        <end position="140"/>
    </location>
</feature>
<dbReference type="Gene3D" id="2.60.40.2360">
    <property type="entry name" value="Intracellular proteinase inhibitor BsuPI"/>
    <property type="match status" value="1"/>
</dbReference>
<evidence type="ECO:0000259" key="2">
    <source>
        <dbReference type="Pfam" id="PF12690"/>
    </source>
</evidence>
<evidence type="ECO:0008006" key="5">
    <source>
        <dbReference type="Google" id="ProtNLM"/>
    </source>
</evidence>
<sequence length="270" mass="30176">MKSFKTSVIALLIVCTIIFLLSACNKEEDKPKGKPGEVTSQLSPVLSIQQRNDGIDVLAVLENHSNHTVTLSFNRSKMFDVAILDSSKKEVFRHSKGKNYEKKREDVHIKAGASHIWKTKWKISAENNKAGIYTVKANFLPNKIAPGSLRTKSLTVEETLTLQGGSEEKMNNTFRKIHFSGKDGTYKVSGEARVFEGSFAYSVSDGHNVFIEKSERIEKGGPDWAPFSFEVKIPEDDLPINGTLMLELFYYSPKNGERADTLAVPLQSFK</sequence>
<comment type="caution">
    <text evidence="3">The sequence shown here is derived from an EMBL/GenBank/DDBJ whole genome shotgun (WGS) entry which is preliminary data.</text>
</comment>
<dbReference type="RefSeq" id="WP_191754891.1">
    <property type="nucleotide sequence ID" value="NZ_JACSQM010000008.1"/>
</dbReference>
<keyword evidence="4" id="KW-1185">Reference proteome</keyword>
<dbReference type="InterPro" id="IPR018911">
    <property type="entry name" value="Gmad2_Ig-like_dom"/>
</dbReference>
<dbReference type="InterPro" id="IPR038144">
    <property type="entry name" value="IPI"/>
</dbReference>